<dbReference type="PANTHER" id="PTHR31563:SF10">
    <property type="entry name" value="ION CHANNEL POLLUX-RELATED"/>
    <property type="match status" value="1"/>
</dbReference>
<evidence type="ECO:0000256" key="9">
    <source>
        <dbReference type="SAM" id="Phobius"/>
    </source>
</evidence>
<dbReference type="EMBL" id="JAAKZW010000097">
    <property type="protein sequence ID" value="NGO78326.1"/>
    <property type="molecule type" value="Genomic_DNA"/>
</dbReference>
<dbReference type="RefSeq" id="WP_165333779.1">
    <property type="nucleotide sequence ID" value="NZ_JAAKZW010000097.1"/>
</dbReference>
<dbReference type="InterPro" id="IPR003148">
    <property type="entry name" value="RCK_N"/>
</dbReference>
<dbReference type="GO" id="GO:0006813">
    <property type="term" value="P:potassium ion transport"/>
    <property type="evidence" value="ECO:0007669"/>
    <property type="project" value="InterPro"/>
</dbReference>
<evidence type="ECO:0000259" key="11">
    <source>
        <dbReference type="PROSITE" id="PS51202"/>
    </source>
</evidence>
<comment type="subcellular location">
    <subcellularLocation>
        <location evidence="1">Endomembrane system</location>
        <topology evidence="1">Multi-pass membrane protein</topology>
    </subcellularLocation>
</comment>
<name>A0A6G4XL73_9ACTN</name>
<feature type="domain" description="RCK C-terminal" evidence="11">
    <location>
        <begin position="296"/>
        <end position="381"/>
    </location>
</feature>
<evidence type="ECO:0000256" key="3">
    <source>
        <dbReference type="ARBA" id="ARBA00022448"/>
    </source>
</evidence>
<dbReference type="SUPFAM" id="SSF51735">
    <property type="entry name" value="NAD(P)-binding Rossmann-fold domains"/>
    <property type="match status" value="1"/>
</dbReference>
<gene>
    <name evidence="12" type="ORF">G6045_22070</name>
</gene>
<dbReference type="Proteomes" id="UP000481109">
    <property type="component" value="Unassembled WGS sequence"/>
</dbReference>
<dbReference type="InterPro" id="IPR006037">
    <property type="entry name" value="RCK_C"/>
</dbReference>
<dbReference type="AlphaFoldDB" id="A0A6G4XL73"/>
<proteinExistence type="inferred from homology"/>
<sequence>MSGNPSHRARLRYWFDNTMSRGTPALIGWLSAICLVIVIPVSVLLVWADKNTPTTLGNQLVSVWQNTAETFNLGGAVGTPAFVAFSVILALVALFFASTLVGLITSGVNRKIMDLRKGRSLVLEKQHTVLLGWSDQVFPIVSELVEANSNLRRSAVVILADKDKVEMEDEIHTKVPDTGTTKVICRTGSPMDPTDIGLVNPHDARSIIVLTPAAESPAGPRACACEDGGDAEVVKTLLAVTQSPQRREQPYHIVAAVSCGHNLEATRLAGGAEACVASIDDISARLIVQTSRQPGLSVIYLDLLNYAGDEFYMSAEPTLVGRSYGEALLAYDTSSPVGLLRGADGAIALNPAPDTVIAEGDRIIAVSRDDNTVVVSDFPYEIDEAAIVSPRPREEQPESVLVLGWNRRAVTIITQLDTYVTAGSRLHVVARGDEAKIAVEAVREQLRNLDASCERGDITRPGTLKSLDIGGYDHVIVLGYDDIDSAQADNQTLVTLLHLRDLENTLGRELPVVTEMTDDRNRALAPISESDDFIVSDKVISLLMTQVSENRHLARVFDDLFAAEGCEIYLKPAGDYVALQHDVDFYTVVESARRQGHSAIGYRRQSEAALPPSFGIRLNPDKKQRLSFAAGDSVIVVAQA</sequence>
<reference evidence="12 13" key="1">
    <citation type="submission" date="2020-02" db="EMBL/GenBank/DDBJ databases">
        <title>Whole-genome analyses of novel actinobacteria.</title>
        <authorList>
            <person name="Sahin N."/>
            <person name="Tokatli A."/>
        </authorList>
    </citation>
    <scope>NUCLEOTIDE SEQUENCE [LARGE SCALE GENOMIC DNA]</scope>
    <source>
        <strain evidence="12 13">YC504</strain>
    </source>
</reference>
<dbReference type="Pfam" id="PF06241">
    <property type="entry name" value="Castor_Poll_mid"/>
    <property type="match status" value="1"/>
</dbReference>
<keyword evidence="8" id="KW-0407">Ion channel</keyword>
<dbReference type="PROSITE" id="PS51201">
    <property type="entry name" value="RCK_N"/>
    <property type="match status" value="1"/>
</dbReference>
<keyword evidence="6" id="KW-0406">Ion transport</keyword>
<dbReference type="InterPro" id="IPR044849">
    <property type="entry name" value="CASTOR/POLLUX/SYM8-like"/>
</dbReference>
<comment type="caution">
    <text evidence="12">The sequence shown here is derived from an EMBL/GenBank/DDBJ whole genome shotgun (WGS) entry which is preliminary data.</text>
</comment>
<dbReference type="PROSITE" id="PS51202">
    <property type="entry name" value="RCK_C"/>
    <property type="match status" value="1"/>
</dbReference>
<dbReference type="InterPro" id="IPR010420">
    <property type="entry name" value="CASTOR/POLLUX/SYM8_dom"/>
</dbReference>
<evidence type="ECO:0000256" key="6">
    <source>
        <dbReference type="ARBA" id="ARBA00023065"/>
    </source>
</evidence>
<accession>A0A6G4XL73</accession>
<organism evidence="12 13">
    <name type="scientific">Streptomyces mesophilus</name>
    <dbReference type="NCBI Taxonomy" id="1775132"/>
    <lineage>
        <taxon>Bacteria</taxon>
        <taxon>Bacillati</taxon>
        <taxon>Actinomycetota</taxon>
        <taxon>Actinomycetes</taxon>
        <taxon>Kitasatosporales</taxon>
        <taxon>Streptomycetaceae</taxon>
        <taxon>Streptomyces</taxon>
    </lineage>
</organism>
<protein>
    <submittedName>
        <fullName evidence="12">Uncharacterized protein</fullName>
    </submittedName>
</protein>
<comment type="similarity">
    <text evidence="2">Belongs to the castor/pollux (TC 1.A.1.23) family.</text>
</comment>
<feature type="transmembrane region" description="Helical" evidence="9">
    <location>
        <begin position="26"/>
        <end position="48"/>
    </location>
</feature>
<evidence type="ECO:0000256" key="4">
    <source>
        <dbReference type="ARBA" id="ARBA00022692"/>
    </source>
</evidence>
<feature type="domain" description="RCK N-terminal" evidence="10">
    <location>
        <begin position="397"/>
        <end position="535"/>
    </location>
</feature>
<keyword evidence="13" id="KW-1185">Reference proteome</keyword>
<dbReference type="GO" id="GO:0012505">
    <property type="term" value="C:endomembrane system"/>
    <property type="evidence" value="ECO:0007669"/>
    <property type="project" value="UniProtKB-SubCell"/>
</dbReference>
<evidence type="ECO:0000256" key="1">
    <source>
        <dbReference type="ARBA" id="ARBA00004127"/>
    </source>
</evidence>
<evidence type="ECO:0000256" key="7">
    <source>
        <dbReference type="ARBA" id="ARBA00023136"/>
    </source>
</evidence>
<dbReference type="InterPro" id="IPR036291">
    <property type="entry name" value="NAD(P)-bd_dom_sf"/>
</dbReference>
<dbReference type="PANTHER" id="PTHR31563">
    <property type="entry name" value="ION CHANNEL POLLUX-RELATED"/>
    <property type="match status" value="1"/>
</dbReference>
<evidence type="ECO:0000313" key="13">
    <source>
        <dbReference type="Proteomes" id="UP000481109"/>
    </source>
</evidence>
<keyword evidence="3" id="KW-0813">Transport</keyword>
<keyword evidence="4 9" id="KW-0812">Transmembrane</keyword>
<dbReference type="GO" id="GO:0008324">
    <property type="term" value="F:monoatomic cation transmembrane transporter activity"/>
    <property type="evidence" value="ECO:0007669"/>
    <property type="project" value="InterPro"/>
</dbReference>
<evidence type="ECO:0000256" key="8">
    <source>
        <dbReference type="ARBA" id="ARBA00023303"/>
    </source>
</evidence>
<dbReference type="Gene3D" id="3.40.50.720">
    <property type="entry name" value="NAD(P)-binding Rossmann-like Domain"/>
    <property type="match status" value="2"/>
</dbReference>
<evidence type="ECO:0000256" key="5">
    <source>
        <dbReference type="ARBA" id="ARBA00022989"/>
    </source>
</evidence>
<feature type="transmembrane region" description="Helical" evidence="9">
    <location>
        <begin position="81"/>
        <end position="108"/>
    </location>
</feature>
<evidence type="ECO:0000259" key="10">
    <source>
        <dbReference type="PROSITE" id="PS51201"/>
    </source>
</evidence>
<keyword evidence="7 9" id="KW-0472">Membrane</keyword>
<keyword evidence="5 9" id="KW-1133">Transmembrane helix</keyword>
<evidence type="ECO:0000256" key="2">
    <source>
        <dbReference type="ARBA" id="ARBA00008577"/>
    </source>
</evidence>
<evidence type="ECO:0000313" key="12">
    <source>
        <dbReference type="EMBL" id="NGO78326.1"/>
    </source>
</evidence>